<evidence type="ECO:0000313" key="2">
    <source>
        <dbReference type="Proteomes" id="UP000295765"/>
    </source>
</evidence>
<sequence>MQRVVNLENFNSSGKDFHTTVQDGITATGKFGTGKLRGVCFRVSYQWLLATWKGQVFNYGGLNLEDVYTQQMAYLSEADKLKNLGYDKWFPAANKLSQTTLHLWGQPNGHSCAQPLTTANLATASPFAANPQGIQPDLAAIIGFFGDVQSLWGHATAYCCRNGVPKYFDINYGIYDFDAKEDRPAAIQSFIQSKYCSSDKVRDYVVYQIY</sequence>
<reference evidence="1 2" key="1">
    <citation type="submission" date="2019-03" db="EMBL/GenBank/DDBJ databases">
        <title>Genomic Encyclopedia of Type Strains, Phase IV (KMG-IV): sequencing the most valuable type-strain genomes for metagenomic binning, comparative biology and taxonomic classification.</title>
        <authorList>
            <person name="Goeker M."/>
        </authorList>
    </citation>
    <scope>NUCLEOTIDE SEQUENCE [LARGE SCALE GENOMIC DNA]</scope>
    <source>
        <strain evidence="1 2">DSM 25287</strain>
    </source>
</reference>
<dbReference type="AlphaFoldDB" id="A0A4R2KY80"/>
<dbReference type="Proteomes" id="UP000295765">
    <property type="component" value="Unassembled WGS sequence"/>
</dbReference>
<proteinExistence type="predicted"/>
<accession>A0A4R2KY80</accession>
<dbReference type="EMBL" id="SLWY01000032">
    <property type="protein sequence ID" value="TCO76339.1"/>
    <property type="molecule type" value="Genomic_DNA"/>
</dbReference>
<name>A0A4R2KY80_9GAMM</name>
<evidence type="ECO:0000313" key="1">
    <source>
        <dbReference type="EMBL" id="TCO76339.1"/>
    </source>
</evidence>
<comment type="caution">
    <text evidence="1">The sequence shown here is derived from an EMBL/GenBank/DDBJ whole genome shotgun (WGS) entry which is preliminary data.</text>
</comment>
<gene>
    <name evidence="1" type="ORF">EV699_1322</name>
</gene>
<protein>
    <submittedName>
        <fullName evidence="1">Uncharacterized protein</fullName>
    </submittedName>
</protein>
<organism evidence="1 2">
    <name type="scientific">Plasticicumulans lactativorans</name>
    <dbReference type="NCBI Taxonomy" id="1133106"/>
    <lineage>
        <taxon>Bacteria</taxon>
        <taxon>Pseudomonadati</taxon>
        <taxon>Pseudomonadota</taxon>
        <taxon>Gammaproteobacteria</taxon>
        <taxon>Candidatus Competibacteraceae</taxon>
        <taxon>Plasticicumulans</taxon>
    </lineage>
</organism>
<keyword evidence="2" id="KW-1185">Reference proteome</keyword>
<dbReference type="RefSeq" id="WP_132545692.1">
    <property type="nucleotide sequence ID" value="NZ_SLWY01000032.1"/>
</dbReference>
<dbReference type="OrthoDB" id="9823231at2"/>